<protein>
    <submittedName>
        <fullName evidence="4">C2H2-type domain-containing protein</fullName>
    </submittedName>
</protein>
<reference evidence="2 3" key="2">
    <citation type="submission" date="2018-11" db="EMBL/GenBank/DDBJ databases">
        <authorList>
            <consortium name="Pathogen Informatics"/>
        </authorList>
    </citation>
    <scope>NUCLEOTIDE SEQUENCE [LARGE SCALE GENOMIC DNA]</scope>
</reference>
<organism evidence="3 4">
    <name type="scientific">Toxocara canis</name>
    <name type="common">Canine roundworm</name>
    <dbReference type="NCBI Taxonomy" id="6265"/>
    <lineage>
        <taxon>Eukaryota</taxon>
        <taxon>Metazoa</taxon>
        <taxon>Ecdysozoa</taxon>
        <taxon>Nematoda</taxon>
        <taxon>Chromadorea</taxon>
        <taxon>Rhabditida</taxon>
        <taxon>Spirurina</taxon>
        <taxon>Ascaridomorpha</taxon>
        <taxon>Ascaridoidea</taxon>
        <taxon>Toxocaridae</taxon>
        <taxon>Toxocara</taxon>
    </lineage>
</organism>
<dbReference type="AlphaFoldDB" id="A0A183V3A7"/>
<feature type="region of interest" description="Disordered" evidence="1">
    <location>
        <begin position="30"/>
        <end position="68"/>
    </location>
</feature>
<name>A0A183V3A7_TOXCA</name>
<reference evidence="4" key="1">
    <citation type="submission" date="2016-06" db="UniProtKB">
        <authorList>
            <consortium name="WormBaseParasite"/>
        </authorList>
    </citation>
    <scope>IDENTIFICATION</scope>
</reference>
<evidence type="ECO:0000313" key="4">
    <source>
        <dbReference type="WBParaSite" id="TCNE_0001522801-mRNA-1"/>
    </source>
</evidence>
<accession>A0A183V3A7</accession>
<evidence type="ECO:0000313" key="3">
    <source>
        <dbReference type="Proteomes" id="UP000050794"/>
    </source>
</evidence>
<keyword evidence="3" id="KW-1185">Reference proteome</keyword>
<feature type="compositionally biased region" description="Basic and acidic residues" evidence="1">
    <location>
        <begin position="144"/>
        <end position="159"/>
    </location>
</feature>
<dbReference type="EMBL" id="UYWY01022715">
    <property type="protein sequence ID" value="VDM46548.1"/>
    <property type="molecule type" value="Genomic_DNA"/>
</dbReference>
<feature type="compositionally biased region" description="Low complexity" evidence="1">
    <location>
        <begin position="172"/>
        <end position="184"/>
    </location>
</feature>
<feature type="region of interest" description="Disordered" evidence="1">
    <location>
        <begin position="101"/>
        <end position="193"/>
    </location>
</feature>
<gene>
    <name evidence="2" type="ORF">TCNE_LOCUS15227</name>
</gene>
<evidence type="ECO:0000256" key="1">
    <source>
        <dbReference type="SAM" id="MobiDB-lite"/>
    </source>
</evidence>
<feature type="compositionally biased region" description="Basic and acidic residues" evidence="1">
    <location>
        <begin position="101"/>
        <end position="136"/>
    </location>
</feature>
<sequence>MAEEFSHIYKTYGEHLNIKNYAMRNLAANAAQNSQEQVRRKLHFQPRSQEEASQSLPSLSAPPPAPDLTVTAVKTELRSKPARRIGLGDYKQLYVKEKRLLTPHPEEEMRQKRRGKGLERDSVKRRPPENADKLLSDEPSSQHQTRENERAAVNVEHEGTPSAPPSNHHRLLSSLSPGSQQSRRSSNEPEAALRSSCSSDLLVHGACSPGAVDPANFSTASSNHRMSMENGGRLSRSAGSSIYPRRPPRPHTSPSLQTPLNRAYPNLCTTPSPSNHNFACCSGNHGSRPGCRSPMAIKRRFMIFRRQADVRSHNRNGGGDCGSRGHRTWCPGAIGYRYNYRNDRHNSWNEPWRHSNHNYKSFQGGFQQCRFRSGIRWGRTNDTDSLKQAVDVSYNTSPPALPAAQPFVFEFSSASPSWEDSVTTMFTIIGRITMISKIASFYLQVLGFFLSQCLWRNLSGTMYSGMDIQAEQPSNQEKVDMDFWISFPLAAAYDNCDMLDNHRHLPTSGSARQGTERCLSCQFGHGKARCFPPARSALRPHAELEVIKEEKRVVKLPLNLKVMREVAVSSSQRVSSNGWSNDRRVKQTKMLPLKLSFLSMSDGPPLLFKHGSEREVVEFDNKETASTAVVASSCCAVQNEFFRGKLQTLCKVTSGTGLEDGESRSSGELLSVGSDPGSEVAEDQRNNCVMTSALLRASSLTEEQKSLFNAFC</sequence>
<evidence type="ECO:0000313" key="2">
    <source>
        <dbReference type="EMBL" id="VDM46548.1"/>
    </source>
</evidence>
<dbReference type="Proteomes" id="UP000050794">
    <property type="component" value="Unassembled WGS sequence"/>
</dbReference>
<proteinExistence type="predicted"/>
<feature type="region of interest" description="Disordered" evidence="1">
    <location>
        <begin position="218"/>
        <end position="264"/>
    </location>
</feature>
<dbReference type="WBParaSite" id="TCNE_0001522801-mRNA-1">
    <property type="protein sequence ID" value="TCNE_0001522801-mRNA-1"/>
    <property type="gene ID" value="TCNE_0001522801"/>
</dbReference>
<feature type="region of interest" description="Disordered" evidence="1">
    <location>
        <begin position="656"/>
        <end position="682"/>
    </location>
</feature>